<evidence type="ECO:0000313" key="8">
    <source>
        <dbReference type="EMBL" id="NYE46628.1"/>
    </source>
</evidence>
<dbReference type="RefSeq" id="WP_179642702.1">
    <property type="nucleotide sequence ID" value="NZ_BAAAYY010000033.1"/>
</dbReference>
<name>A0A852TRP6_9ACTN</name>
<gene>
    <name evidence="8" type="ORF">HDA32_001748</name>
</gene>
<comment type="subcellular location">
    <subcellularLocation>
        <location evidence="1">Cell membrane</location>
        <topology evidence="1">Multi-pass membrane protein</topology>
    </subcellularLocation>
</comment>
<dbReference type="InterPro" id="IPR032808">
    <property type="entry name" value="DoxX"/>
</dbReference>
<dbReference type="Pfam" id="PF07681">
    <property type="entry name" value="DoxX"/>
    <property type="match status" value="1"/>
</dbReference>
<dbReference type="InterPro" id="IPR051907">
    <property type="entry name" value="DoxX-like_oxidoreductase"/>
</dbReference>
<evidence type="ECO:0000256" key="5">
    <source>
        <dbReference type="ARBA" id="ARBA00022989"/>
    </source>
</evidence>
<organism evidence="8 9">
    <name type="scientific">Spinactinospora alkalitolerans</name>
    <dbReference type="NCBI Taxonomy" id="687207"/>
    <lineage>
        <taxon>Bacteria</taxon>
        <taxon>Bacillati</taxon>
        <taxon>Actinomycetota</taxon>
        <taxon>Actinomycetes</taxon>
        <taxon>Streptosporangiales</taxon>
        <taxon>Nocardiopsidaceae</taxon>
        <taxon>Spinactinospora</taxon>
    </lineage>
</organism>
<proteinExistence type="inferred from homology"/>
<evidence type="ECO:0000256" key="1">
    <source>
        <dbReference type="ARBA" id="ARBA00004651"/>
    </source>
</evidence>
<evidence type="ECO:0000256" key="7">
    <source>
        <dbReference type="SAM" id="Phobius"/>
    </source>
</evidence>
<evidence type="ECO:0000256" key="2">
    <source>
        <dbReference type="ARBA" id="ARBA00006679"/>
    </source>
</evidence>
<feature type="transmembrane region" description="Helical" evidence="7">
    <location>
        <begin position="45"/>
        <end position="65"/>
    </location>
</feature>
<evidence type="ECO:0000256" key="3">
    <source>
        <dbReference type="ARBA" id="ARBA00022475"/>
    </source>
</evidence>
<comment type="similarity">
    <text evidence="2">Belongs to the DoxX family.</text>
</comment>
<sequence length="150" mass="15113">MTGQTPTAPNRVADVAVLIARIAVGITFIAHGWQKIGSGVSGTASMFEAMSVPMPEVAAVIAMVVEFGGGIALLLGFALPVTGVLLAAQMAAAYVFAHTADPLLGGYELVLVLAASALALGFTGGGIAVDRFLPWGRPRGADRPEPAGVA</sequence>
<dbReference type="GO" id="GO:0005886">
    <property type="term" value="C:plasma membrane"/>
    <property type="evidence" value="ECO:0007669"/>
    <property type="project" value="UniProtKB-SubCell"/>
</dbReference>
<evidence type="ECO:0000256" key="6">
    <source>
        <dbReference type="ARBA" id="ARBA00023136"/>
    </source>
</evidence>
<accession>A0A852TRP6</accession>
<protein>
    <submittedName>
        <fullName evidence="8">Putative oxidoreductase</fullName>
    </submittedName>
</protein>
<dbReference type="PANTHER" id="PTHR33452">
    <property type="entry name" value="OXIDOREDUCTASE CATD-RELATED"/>
    <property type="match status" value="1"/>
</dbReference>
<feature type="transmembrane region" description="Helical" evidence="7">
    <location>
        <begin position="109"/>
        <end position="129"/>
    </location>
</feature>
<keyword evidence="5 7" id="KW-1133">Transmembrane helix</keyword>
<dbReference type="AlphaFoldDB" id="A0A852TRP6"/>
<dbReference type="EMBL" id="JACCCC010000001">
    <property type="protein sequence ID" value="NYE46628.1"/>
    <property type="molecule type" value="Genomic_DNA"/>
</dbReference>
<evidence type="ECO:0000256" key="4">
    <source>
        <dbReference type="ARBA" id="ARBA00022692"/>
    </source>
</evidence>
<dbReference type="PANTHER" id="PTHR33452:SF1">
    <property type="entry name" value="INNER MEMBRANE PROTEIN YPHA-RELATED"/>
    <property type="match status" value="1"/>
</dbReference>
<keyword evidence="6 7" id="KW-0472">Membrane</keyword>
<feature type="transmembrane region" description="Helical" evidence="7">
    <location>
        <begin position="72"/>
        <end position="97"/>
    </location>
</feature>
<evidence type="ECO:0000313" key="9">
    <source>
        <dbReference type="Proteomes" id="UP000589036"/>
    </source>
</evidence>
<keyword evidence="4 7" id="KW-0812">Transmembrane</keyword>
<keyword evidence="9" id="KW-1185">Reference proteome</keyword>
<feature type="transmembrane region" description="Helical" evidence="7">
    <location>
        <begin position="12"/>
        <end position="33"/>
    </location>
</feature>
<comment type="caution">
    <text evidence="8">The sequence shown here is derived from an EMBL/GenBank/DDBJ whole genome shotgun (WGS) entry which is preliminary data.</text>
</comment>
<keyword evidence="3" id="KW-1003">Cell membrane</keyword>
<reference evidence="8 9" key="1">
    <citation type="submission" date="2020-07" db="EMBL/GenBank/DDBJ databases">
        <title>Sequencing the genomes of 1000 actinobacteria strains.</title>
        <authorList>
            <person name="Klenk H.-P."/>
        </authorList>
    </citation>
    <scope>NUCLEOTIDE SEQUENCE [LARGE SCALE GENOMIC DNA]</scope>
    <source>
        <strain evidence="8 9">CXB654</strain>
    </source>
</reference>
<dbReference type="Proteomes" id="UP000589036">
    <property type="component" value="Unassembled WGS sequence"/>
</dbReference>